<evidence type="ECO:0000313" key="3">
    <source>
        <dbReference type="Proteomes" id="UP000283077"/>
    </source>
</evidence>
<dbReference type="PANTHER" id="PTHR42923:SF17">
    <property type="entry name" value="AMINE OXIDASE DOMAIN-CONTAINING PROTEIN"/>
    <property type="match status" value="1"/>
</dbReference>
<dbReference type="RefSeq" id="WP_127697567.1">
    <property type="nucleotide sequence ID" value="NZ_SACS01000002.1"/>
</dbReference>
<gene>
    <name evidence="2" type="ORF">EOE67_02985</name>
</gene>
<dbReference type="InterPro" id="IPR002937">
    <property type="entry name" value="Amino_oxidase"/>
</dbReference>
<dbReference type="Gene3D" id="1.10.405.20">
    <property type="match status" value="1"/>
</dbReference>
<dbReference type="Gene3D" id="3.50.50.60">
    <property type="entry name" value="FAD/NAD(P)-binding domain"/>
    <property type="match status" value="1"/>
</dbReference>
<accession>A0A437R373</accession>
<organism evidence="2 3">
    <name type="scientific">Rheinheimera riviphila</name>
    <dbReference type="NCBI Taxonomy" id="1834037"/>
    <lineage>
        <taxon>Bacteria</taxon>
        <taxon>Pseudomonadati</taxon>
        <taxon>Pseudomonadota</taxon>
        <taxon>Gammaproteobacteria</taxon>
        <taxon>Chromatiales</taxon>
        <taxon>Chromatiaceae</taxon>
        <taxon>Rheinheimera</taxon>
    </lineage>
</organism>
<dbReference type="Pfam" id="PF01593">
    <property type="entry name" value="Amino_oxidase"/>
    <property type="match status" value="1"/>
</dbReference>
<dbReference type="InterPro" id="IPR050464">
    <property type="entry name" value="Zeta_carotene_desat/Oxidored"/>
</dbReference>
<reference evidence="2 3" key="1">
    <citation type="submission" date="2019-01" db="EMBL/GenBank/DDBJ databases">
        <authorList>
            <person name="Chen W.-M."/>
        </authorList>
    </citation>
    <scope>NUCLEOTIDE SEQUENCE [LARGE SCALE GENOMIC DNA]</scope>
    <source>
        <strain evidence="2 3">KYPC3</strain>
    </source>
</reference>
<protein>
    <submittedName>
        <fullName evidence="2">FAD-dependent oxidoreductase</fullName>
    </submittedName>
</protein>
<dbReference type="InterPro" id="IPR036188">
    <property type="entry name" value="FAD/NAD-bd_sf"/>
</dbReference>
<keyword evidence="3" id="KW-1185">Reference proteome</keyword>
<dbReference type="Proteomes" id="UP000283077">
    <property type="component" value="Unassembled WGS sequence"/>
</dbReference>
<name>A0A437R373_9GAMM</name>
<feature type="domain" description="Amine oxidase" evidence="1">
    <location>
        <begin position="16"/>
        <end position="305"/>
    </location>
</feature>
<dbReference type="Gene3D" id="3.30.70.1990">
    <property type="match status" value="1"/>
</dbReference>
<proteinExistence type="predicted"/>
<evidence type="ECO:0000313" key="2">
    <source>
        <dbReference type="EMBL" id="RVU41182.1"/>
    </source>
</evidence>
<dbReference type="GO" id="GO:0016491">
    <property type="term" value="F:oxidoreductase activity"/>
    <property type="evidence" value="ECO:0007669"/>
    <property type="project" value="InterPro"/>
</dbReference>
<dbReference type="OrthoDB" id="20837at2"/>
<comment type="caution">
    <text evidence="2">The sequence shown here is derived from an EMBL/GenBank/DDBJ whole genome shotgun (WGS) entry which is preliminary data.</text>
</comment>
<sequence length="420" mass="47643">MRIAVVGGGISGMISWYLLRQQHQVTLFEANDYLGGHTATVDVTVEGQQYAIDTGFIVFNNWTYPLFNRFLAQLGVASQHTEMSFSVKKPSQNLEYNGNTLWSLFAQKRNLFRPSFWRMLRDIVRFNRVAKELLEADHPDLDLAIDDFLSRYRFGIELRDNYLLPMGAAIWSAGLAEMPAFPLRFFLQFFKNHGLLNITDRPQWSVIQGGSRSYVQKMLEHCGDDGIRLRSPVQSVRRFADHVEITLSDGSVELFDQVIFACHSDQALSMLADASPAEQQVLGGIGYQMNEVVLHTDSQILPKRKAAWAAWNYQLGASSTERATLSYNMNILQGLIAETDAPTFVVTLNDSQNLDPTKILRTFHYAHPVYNHQTMLSQQRRGEINGVNRSFYCGAYWYNGFHEDGVRSAVDVAAMLGVQF</sequence>
<evidence type="ECO:0000259" key="1">
    <source>
        <dbReference type="Pfam" id="PF01593"/>
    </source>
</evidence>
<dbReference type="PANTHER" id="PTHR42923">
    <property type="entry name" value="PROTOPORPHYRINOGEN OXIDASE"/>
    <property type="match status" value="1"/>
</dbReference>
<dbReference type="EMBL" id="SACS01000002">
    <property type="protein sequence ID" value="RVU41182.1"/>
    <property type="molecule type" value="Genomic_DNA"/>
</dbReference>
<dbReference type="AlphaFoldDB" id="A0A437R373"/>
<dbReference type="SUPFAM" id="SSF51905">
    <property type="entry name" value="FAD/NAD(P)-binding domain"/>
    <property type="match status" value="1"/>
</dbReference>